<keyword evidence="7" id="KW-1185">Reference proteome</keyword>
<dbReference type="RefSeq" id="XP_054855695.1">
    <property type="nucleotide sequence ID" value="XM_054999720.1"/>
</dbReference>
<dbReference type="GeneID" id="129343490"/>
<evidence type="ECO:0000313" key="8">
    <source>
        <dbReference type="RefSeq" id="XP_054855695.1"/>
    </source>
</evidence>
<comment type="subcellular location">
    <subcellularLocation>
        <location evidence="1">Membrane</location>
        <topology evidence="1">Multi-pass membrane protein</topology>
    </subcellularLocation>
</comment>
<evidence type="ECO:0000256" key="5">
    <source>
        <dbReference type="ARBA" id="ARBA00023136"/>
    </source>
</evidence>
<proteinExistence type="inferred from homology"/>
<keyword evidence="5 6" id="KW-0472">Membrane</keyword>
<dbReference type="AlphaFoldDB" id="A0AA97LHF1"/>
<organism evidence="7 8">
    <name type="scientific">Eublepharis macularius</name>
    <name type="common">Leopard gecko</name>
    <name type="synonym">Cyrtodactylus macularius</name>
    <dbReference type="NCBI Taxonomy" id="481883"/>
    <lineage>
        <taxon>Eukaryota</taxon>
        <taxon>Metazoa</taxon>
        <taxon>Chordata</taxon>
        <taxon>Craniata</taxon>
        <taxon>Vertebrata</taxon>
        <taxon>Euteleostomi</taxon>
        <taxon>Lepidosauria</taxon>
        <taxon>Squamata</taxon>
        <taxon>Bifurcata</taxon>
        <taxon>Gekkota</taxon>
        <taxon>Eublepharidae</taxon>
        <taxon>Eublepharinae</taxon>
        <taxon>Eublepharis</taxon>
    </lineage>
</organism>
<comment type="similarity">
    <text evidence="2">Belongs to the TMEM229 family.</text>
</comment>
<accession>A0AA97LHF1</accession>
<keyword evidence="4 6" id="KW-1133">Transmembrane helix</keyword>
<evidence type="ECO:0000256" key="2">
    <source>
        <dbReference type="ARBA" id="ARBA00006371"/>
    </source>
</evidence>
<keyword evidence="3 6" id="KW-0812">Transmembrane</keyword>
<feature type="transmembrane region" description="Helical" evidence="6">
    <location>
        <begin position="41"/>
        <end position="62"/>
    </location>
</feature>
<gene>
    <name evidence="8" type="primary">LOC129343490</name>
</gene>
<sequence>MGSPPEPLHQLCRSYIYAVHGYFLEKIFAAMVGEDCPFQRAGSLGSLLVYGCCGLSLEYIYLGLRSQCCLLTRCIMYVLCIYLWEFSTGGLLGCFNACPWDYSEYRYSFMGLIALEYSLFWFVGSLLLEKLVICNTLRLMLGEEWKPKKSPLAKFELKDD</sequence>
<dbReference type="KEGG" id="emc:129343490"/>
<evidence type="ECO:0000256" key="1">
    <source>
        <dbReference type="ARBA" id="ARBA00004141"/>
    </source>
</evidence>
<name>A0AA97LHF1_EUBMA</name>
<reference evidence="8" key="1">
    <citation type="submission" date="2025-08" db="UniProtKB">
        <authorList>
            <consortium name="RefSeq"/>
        </authorList>
    </citation>
    <scope>IDENTIFICATION</scope>
    <source>
        <tissue evidence="8">Blood</tissue>
    </source>
</reference>
<dbReference type="Proteomes" id="UP001190640">
    <property type="component" value="Chromosome 15"/>
</dbReference>
<dbReference type="GO" id="GO:0016020">
    <property type="term" value="C:membrane"/>
    <property type="evidence" value="ECO:0007669"/>
    <property type="project" value="UniProtKB-SubCell"/>
</dbReference>
<evidence type="ECO:0000256" key="4">
    <source>
        <dbReference type="ARBA" id="ARBA00022989"/>
    </source>
</evidence>
<evidence type="ECO:0000256" key="6">
    <source>
        <dbReference type="SAM" id="Phobius"/>
    </source>
</evidence>
<feature type="transmembrane region" description="Helical" evidence="6">
    <location>
        <begin position="74"/>
        <end position="95"/>
    </location>
</feature>
<evidence type="ECO:0000256" key="3">
    <source>
        <dbReference type="ARBA" id="ARBA00022692"/>
    </source>
</evidence>
<feature type="transmembrane region" description="Helical" evidence="6">
    <location>
        <begin position="107"/>
        <end position="128"/>
    </location>
</feature>
<dbReference type="PANTHER" id="PTHR31746">
    <property type="entry name" value="TRANSMEMBRANE PROTEIN 229 FAMILY MEMBER"/>
    <property type="match status" value="1"/>
</dbReference>
<dbReference type="PANTHER" id="PTHR31746:SF3">
    <property type="entry name" value="TRANSMEMBRANE PROTEIN 229B"/>
    <property type="match status" value="1"/>
</dbReference>
<dbReference type="Pfam" id="PF06541">
    <property type="entry name" value="ABC_trans_CmpB"/>
    <property type="match status" value="1"/>
</dbReference>
<protein>
    <submittedName>
        <fullName evidence="8">Transmembrane protein 229b-like</fullName>
    </submittedName>
</protein>
<dbReference type="InterPro" id="IPR010540">
    <property type="entry name" value="CmpB_TMEM229"/>
</dbReference>
<evidence type="ECO:0000313" key="7">
    <source>
        <dbReference type="Proteomes" id="UP001190640"/>
    </source>
</evidence>